<keyword evidence="2" id="KW-1185">Reference proteome</keyword>
<dbReference type="Proteomes" id="UP001177003">
    <property type="component" value="Chromosome 1"/>
</dbReference>
<reference evidence="1" key="1">
    <citation type="submission" date="2023-04" db="EMBL/GenBank/DDBJ databases">
        <authorList>
            <person name="Vijverberg K."/>
            <person name="Xiong W."/>
            <person name="Schranz E."/>
        </authorList>
    </citation>
    <scope>NUCLEOTIDE SEQUENCE</scope>
</reference>
<organism evidence="1 2">
    <name type="scientific">Lactuca saligna</name>
    <name type="common">Willowleaf lettuce</name>
    <dbReference type="NCBI Taxonomy" id="75948"/>
    <lineage>
        <taxon>Eukaryota</taxon>
        <taxon>Viridiplantae</taxon>
        <taxon>Streptophyta</taxon>
        <taxon>Embryophyta</taxon>
        <taxon>Tracheophyta</taxon>
        <taxon>Spermatophyta</taxon>
        <taxon>Magnoliopsida</taxon>
        <taxon>eudicotyledons</taxon>
        <taxon>Gunneridae</taxon>
        <taxon>Pentapetalae</taxon>
        <taxon>asterids</taxon>
        <taxon>campanulids</taxon>
        <taxon>Asterales</taxon>
        <taxon>Asteraceae</taxon>
        <taxon>Cichorioideae</taxon>
        <taxon>Cichorieae</taxon>
        <taxon>Lactucinae</taxon>
        <taxon>Lactuca</taxon>
    </lineage>
</organism>
<evidence type="ECO:0000313" key="2">
    <source>
        <dbReference type="Proteomes" id="UP001177003"/>
    </source>
</evidence>
<evidence type="ECO:0000313" key="1">
    <source>
        <dbReference type="EMBL" id="CAI9266982.1"/>
    </source>
</evidence>
<protein>
    <submittedName>
        <fullName evidence="1">Uncharacterized protein</fullName>
    </submittedName>
</protein>
<sequence>MNSILQLLGDTFGKIVVSSVELESLLKAHESRMETLIVDIDKRNDEIMVTKSRTFNYEISKLCDVTEERHELFNKHVSETKASLKLKVKTEKDDKVFKNIERFLYEFKETFSKVDLSSQSSITPKSISSVVSNIESSFKTELDPILNLVLLLPINVPHFAYVS</sequence>
<dbReference type="EMBL" id="OX465077">
    <property type="protein sequence ID" value="CAI9266982.1"/>
    <property type="molecule type" value="Genomic_DNA"/>
</dbReference>
<accession>A0AA35VSQ1</accession>
<dbReference type="AlphaFoldDB" id="A0AA35VSQ1"/>
<name>A0AA35VSQ1_LACSI</name>
<proteinExistence type="predicted"/>
<gene>
    <name evidence="1" type="ORF">LSALG_LOCUS7499</name>
</gene>